<dbReference type="SUPFAM" id="SSF54909">
    <property type="entry name" value="Dimeric alpha+beta barrel"/>
    <property type="match status" value="1"/>
</dbReference>
<keyword evidence="4" id="KW-1185">Reference proteome</keyword>
<dbReference type="InterPro" id="IPR011008">
    <property type="entry name" value="Dimeric_a/b-barrel"/>
</dbReference>
<comment type="similarity">
    <text evidence="1">Belongs to the YciI family.</text>
</comment>
<evidence type="ECO:0000313" key="4">
    <source>
        <dbReference type="Proteomes" id="UP001500902"/>
    </source>
</evidence>
<evidence type="ECO:0000259" key="2">
    <source>
        <dbReference type="Pfam" id="PF03795"/>
    </source>
</evidence>
<sequence>MQYALLVYDEPGYLDALSDEEREAAYAEYFALADDERYLGGAQLRSAETATSVRVVNGRTLMTDGPFADTKEVLGGFCLIEAADLDEAIELAARIPAARLGGVVEVRPVGLGPAGIKPAVIGTGR</sequence>
<protein>
    <submittedName>
        <fullName evidence="3">YciI family protein</fullName>
    </submittedName>
</protein>
<feature type="domain" description="YCII-related" evidence="2">
    <location>
        <begin position="1"/>
        <end position="109"/>
    </location>
</feature>
<dbReference type="Proteomes" id="UP001500902">
    <property type="component" value="Unassembled WGS sequence"/>
</dbReference>
<dbReference type="Pfam" id="PF03795">
    <property type="entry name" value="YCII"/>
    <property type="match status" value="1"/>
</dbReference>
<dbReference type="InterPro" id="IPR005545">
    <property type="entry name" value="YCII"/>
</dbReference>
<dbReference type="Gene3D" id="3.30.70.1060">
    <property type="entry name" value="Dimeric alpha+beta barrel"/>
    <property type="match status" value="1"/>
</dbReference>
<dbReference type="PANTHER" id="PTHR35174:SF3">
    <property type="entry name" value="BLL7171 PROTEIN"/>
    <property type="match status" value="1"/>
</dbReference>
<accession>A0ABP7AYR6</accession>
<dbReference type="RefSeq" id="WP_344871886.1">
    <property type="nucleotide sequence ID" value="NZ_BAAAZP010000003.1"/>
</dbReference>
<gene>
    <name evidence="3" type="ORF">GCM10022224_001870</name>
</gene>
<evidence type="ECO:0000313" key="3">
    <source>
        <dbReference type="EMBL" id="GAA3643122.1"/>
    </source>
</evidence>
<organism evidence="3 4">
    <name type="scientific">Nonomuraea antimicrobica</name>
    <dbReference type="NCBI Taxonomy" id="561173"/>
    <lineage>
        <taxon>Bacteria</taxon>
        <taxon>Bacillati</taxon>
        <taxon>Actinomycetota</taxon>
        <taxon>Actinomycetes</taxon>
        <taxon>Streptosporangiales</taxon>
        <taxon>Streptosporangiaceae</taxon>
        <taxon>Nonomuraea</taxon>
    </lineage>
</organism>
<comment type="caution">
    <text evidence="3">The sequence shown here is derived from an EMBL/GenBank/DDBJ whole genome shotgun (WGS) entry which is preliminary data.</text>
</comment>
<dbReference type="EMBL" id="BAAAZP010000003">
    <property type="protein sequence ID" value="GAA3643122.1"/>
    <property type="molecule type" value="Genomic_DNA"/>
</dbReference>
<evidence type="ECO:0000256" key="1">
    <source>
        <dbReference type="ARBA" id="ARBA00007689"/>
    </source>
</evidence>
<proteinExistence type="inferred from homology"/>
<reference evidence="4" key="1">
    <citation type="journal article" date="2019" name="Int. J. Syst. Evol. Microbiol.">
        <title>The Global Catalogue of Microorganisms (GCM) 10K type strain sequencing project: providing services to taxonomists for standard genome sequencing and annotation.</title>
        <authorList>
            <consortium name="The Broad Institute Genomics Platform"/>
            <consortium name="The Broad Institute Genome Sequencing Center for Infectious Disease"/>
            <person name="Wu L."/>
            <person name="Ma J."/>
        </authorList>
    </citation>
    <scope>NUCLEOTIDE SEQUENCE [LARGE SCALE GENOMIC DNA]</scope>
    <source>
        <strain evidence="4">JCM 16904</strain>
    </source>
</reference>
<dbReference type="PANTHER" id="PTHR35174">
    <property type="entry name" value="BLL7171 PROTEIN-RELATED"/>
    <property type="match status" value="1"/>
</dbReference>
<name>A0ABP7AYR6_9ACTN</name>